<keyword evidence="1" id="KW-0472">Membrane</keyword>
<evidence type="ECO:0000313" key="1">
    <source>
        <dbReference type="EMBL" id="GAA0144177.1"/>
    </source>
</evidence>
<accession>A0AAV3P2C9</accession>
<evidence type="ECO:0000313" key="2">
    <source>
        <dbReference type="Proteomes" id="UP001454036"/>
    </source>
</evidence>
<keyword evidence="1" id="KW-0812">Transmembrane</keyword>
<proteinExistence type="predicted"/>
<dbReference type="InterPro" id="IPR043502">
    <property type="entry name" value="DNA/RNA_pol_sf"/>
</dbReference>
<dbReference type="Proteomes" id="UP001454036">
    <property type="component" value="Unassembled WGS sequence"/>
</dbReference>
<protein>
    <submittedName>
        <fullName evidence="1">Transmembrane signal receptor</fullName>
    </submittedName>
</protein>
<name>A0AAV3P2C9_LITER</name>
<dbReference type="SUPFAM" id="SSF56672">
    <property type="entry name" value="DNA/RNA polymerases"/>
    <property type="match status" value="1"/>
</dbReference>
<dbReference type="PANTHER" id="PTHR11439">
    <property type="entry name" value="GAG-POL-RELATED RETROTRANSPOSON"/>
    <property type="match status" value="1"/>
</dbReference>
<keyword evidence="2" id="KW-1185">Reference proteome</keyword>
<dbReference type="CDD" id="cd09272">
    <property type="entry name" value="RNase_HI_RT_Ty1"/>
    <property type="match status" value="1"/>
</dbReference>
<sequence length="535" mass="60437">MTGDYGHLFNCSELTPQFVNLLDGVQTSAVKQGSVKLSSSLTLHNVLYDRISRKVIGLGEIRNGVYIFRSVPVMSVSPVVVHASVSYSSVLLHQRLGHPSSATLSLFNHSSTTSHLPPEGNYDFAFDDEFVSQDRGRNPIDQVAPTSVSNEPVLDHETMQSAPNSATPLDEPPIDNKAFPAALGQRCRRPPSYLSDYIFHSARVIHLISSLTPPSPFSGIWFLITNYVSYNNFSVKYCSFLANVTSTIEPKTYKEVVKDQCWHKAMQVEIDALEKNHTWDIVALPRDKRAIGCQWREDFKETFALIAKMVSVRTFLAIVVAKNWEVHQLDVNNTFLHDEFMQDFRQTHYDAAIQVLHYLKAHPGQGVFLRDDSDLQVYAYCDFDWVSCPTSRRSVSAYFIMLGSSPVSWKMKKQTTISRSSAETEYRAMAFCCAELKWLKCFLSYLGVFHTQPIRLFCDNQVALHIASNPVFHELTKHTYIDCHFIREMLVNGDIITVHVSTHHQLADLFTKALGAPQFSNLLAKLGIRDPHAPP</sequence>
<gene>
    <name evidence="1" type="ORF">LIER_04691</name>
</gene>
<dbReference type="PANTHER" id="PTHR11439:SF462">
    <property type="match status" value="1"/>
</dbReference>
<reference evidence="1 2" key="1">
    <citation type="submission" date="2024-01" db="EMBL/GenBank/DDBJ databases">
        <title>The complete chloroplast genome sequence of Lithospermum erythrorhizon: insights into the phylogenetic relationship among Boraginaceae species and the maternal lineages of purple gromwells.</title>
        <authorList>
            <person name="Okada T."/>
            <person name="Watanabe K."/>
        </authorList>
    </citation>
    <scope>NUCLEOTIDE SEQUENCE [LARGE SCALE GENOMIC DNA]</scope>
</reference>
<comment type="caution">
    <text evidence="1">The sequence shown here is derived from an EMBL/GenBank/DDBJ whole genome shotgun (WGS) entry which is preliminary data.</text>
</comment>
<dbReference type="EMBL" id="BAABME010000613">
    <property type="protein sequence ID" value="GAA0144177.1"/>
    <property type="molecule type" value="Genomic_DNA"/>
</dbReference>
<dbReference type="AlphaFoldDB" id="A0AAV3P2C9"/>
<organism evidence="1 2">
    <name type="scientific">Lithospermum erythrorhizon</name>
    <name type="common">Purple gromwell</name>
    <name type="synonym">Lithospermum officinale var. erythrorhizon</name>
    <dbReference type="NCBI Taxonomy" id="34254"/>
    <lineage>
        <taxon>Eukaryota</taxon>
        <taxon>Viridiplantae</taxon>
        <taxon>Streptophyta</taxon>
        <taxon>Embryophyta</taxon>
        <taxon>Tracheophyta</taxon>
        <taxon>Spermatophyta</taxon>
        <taxon>Magnoliopsida</taxon>
        <taxon>eudicotyledons</taxon>
        <taxon>Gunneridae</taxon>
        <taxon>Pentapetalae</taxon>
        <taxon>asterids</taxon>
        <taxon>lamiids</taxon>
        <taxon>Boraginales</taxon>
        <taxon>Boraginaceae</taxon>
        <taxon>Boraginoideae</taxon>
        <taxon>Lithospermeae</taxon>
        <taxon>Lithospermum</taxon>
    </lineage>
</organism>
<keyword evidence="1" id="KW-0675">Receptor</keyword>